<gene>
    <name evidence="2" type="primary">LOC109013819</name>
</gene>
<dbReference type="OrthoDB" id="688481at2759"/>
<keyword evidence="1" id="KW-1185">Reference proteome</keyword>
<name>A0A2I4H600_JUGRE</name>
<dbReference type="Gramene" id="Jr03_10120_p1">
    <property type="protein sequence ID" value="cds.Jr03_10120_p1"/>
    <property type="gene ID" value="Jr03_10120"/>
</dbReference>
<accession>A0A2I4H600</accession>
<dbReference type="Proteomes" id="UP000235220">
    <property type="component" value="Chromosome 3"/>
</dbReference>
<proteinExistence type="predicted"/>
<dbReference type="RefSeq" id="XP_018851578.1">
    <property type="nucleotide sequence ID" value="XM_018996033.2"/>
</dbReference>
<dbReference type="PANTHER" id="PTHR35021">
    <property type="match status" value="1"/>
</dbReference>
<dbReference type="AlphaFoldDB" id="A0A2I4H600"/>
<sequence>MNTWPAMVSPRLPLFSPAIFMLIAVVVGQPVFDLNSFCSSGESDCTANPTSDACFQYRRCCSSNPFNFSHFRVDGPKTFDWVTRNTHISLNDRGTMIKKLRQHRILRRSPTSAAAAPGKESSTSRYVFLTVTVLLTVTSVVLLIVSTGIYIRAKMPGKNVGVVTGTMPGEGNEELLTMRSPVSMVPSQPKKNKGRRSFLSACFAFRTESMTMGSQQKVSQATGTSQYSSKLQEALDKFDTGSNDSQPVSHFYCFDGNVEKFLRFTIPREGIPLLEKLRSRYGDFTAECRLGNMAGSMLLKLLSAVLLDIRRVPLKDLDITRVCEWRDALKEVLAAGFDVGFLLGHIRHMIVEFHNRPLEQELALLEATITKKEAEMLELRARKDRLVAACSSFEVGPCFDHILN</sequence>
<protein>
    <submittedName>
        <fullName evidence="2">Uncharacterized protein LOC109013819</fullName>
    </submittedName>
</protein>
<dbReference type="PANTHER" id="PTHR35021:SF8">
    <property type="entry name" value="FIBER PROTEIN FB17"/>
    <property type="match status" value="1"/>
</dbReference>
<organism evidence="1 2">
    <name type="scientific">Juglans regia</name>
    <name type="common">English walnut</name>
    <dbReference type="NCBI Taxonomy" id="51240"/>
    <lineage>
        <taxon>Eukaryota</taxon>
        <taxon>Viridiplantae</taxon>
        <taxon>Streptophyta</taxon>
        <taxon>Embryophyta</taxon>
        <taxon>Tracheophyta</taxon>
        <taxon>Spermatophyta</taxon>
        <taxon>Magnoliopsida</taxon>
        <taxon>eudicotyledons</taxon>
        <taxon>Gunneridae</taxon>
        <taxon>Pentapetalae</taxon>
        <taxon>rosids</taxon>
        <taxon>fabids</taxon>
        <taxon>Fagales</taxon>
        <taxon>Juglandaceae</taxon>
        <taxon>Juglans</taxon>
    </lineage>
</organism>
<dbReference type="KEGG" id="jre:109013819"/>
<evidence type="ECO:0000313" key="1">
    <source>
        <dbReference type="Proteomes" id="UP000235220"/>
    </source>
</evidence>
<reference evidence="2" key="1">
    <citation type="submission" date="2025-08" db="UniProtKB">
        <authorList>
            <consortium name="RefSeq"/>
        </authorList>
    </citation>
    <scope>IDENTIFICATION</scope>
    <source>
        <tissue evidence="2">Leaves</tissue>
    </source>
</reference>
<dbReference type="GeneID" id="109013819"/>
<evidence type="ECO:0000313" key="2">
    <source>
        <dbReference type="RefSeq" id="XP_018851578.1"/>
    </source>
</evidence>